<feature type="region of interest" description="Disordered" evidence="1">
    <location>
        <begin position="1"/>
        <end position="106"/>
    </location>
</feature>
<keyword evidence="3" id="KW-1185">Reference proteome</keyword>
<accession>E3MLH4</accession>
<dbReference type="Proteomes" id="UP000008281">
    <property type="component" value="Unassembled WGS sequence"/>
</dbReference>
<dbReference type="AlphaFoldDB" id="E3MLH4"/>
<sequence>MRTVRRKKKTMKEVKTQRRRKMRTKLQTNDLDVTVDPELVSKQNSTTNANNDEKNEASKTGSEKSPKTSKPGEETETTEKDKYADSSDQTDKDGETTENPPIDIKEKEMHAIAEEISLRALNDKEWANKTGTHTELKEYYHDGTSLSHVSDDPISGLCHTGEFSLEQPCDSTKTALSQNPPTTQRLSVGLLTVRSSRVTSSRSGALLTNNEAHFVQHTLQNFFDLVWIKVRRTLWHPMNLLFNFMVTGGPPKPGFQMYHKHFDAIVAIMIGIMRVINCSIMDSMDISSDFDFFEKVVLFLTPVGEMNAQLRMGILTDMSHAETGFIFVSLFMKQ</sequence>
<evidence type="ECO:0000313" key="3">
    <source>
        <dbReference type="Proteomes" id="UP000008281"/>
    </source>
</evidence>
<feature type="compositionally biased region" description="Polar residues" evidence="1">
    <location>
        <begin position="41"/>
        <end position="50"/>
    </location>
</feature>
<dbReference type="eggNOG" id="KOG3598">
    <property type="taxonomic scope" value="Eukaryota"/>
</dbReference>
<dbReference type="EMBL" id="DS268455">
    <property type="protein sequence ID" value="EFP04547.1"/>
    <property type="molecule type" value="Genomic_DNA"/>
</dbReference>
<organism evidence="3">
    <name type="scientific">Caenorhabditis remanei</name>
    <name type="common">Caenorhabditis vulgaris</name>
    <dbReference type="NCBI Taxonomy" id="31234"/>
    <lineage>
        <taxon>Eukaryota</taxon>
        <taxon>Metazoa</taxon>
        <taxon>Ecdysozoa</taxon>
        <taxon>Nematoda</taxon>
        <taxon>Chromadorea</taxon>
        <taxon>Rhabditida</taxon>
        <taxon>Rhabditina</taxon>
        <taxon>Rhabditomorpha</taxon>
        <taxon>Rhabditoidea</taxon>
        <taxon>Rhabditidae</taxon>
        <taxon>Peloderinae</taxon>
        <taxon>Caenorhabditis</taxon>
    </lineage>
</organism>
<dbReference type="HOGENOM" id="CLU_832203_0_0_1"/>
<dbReference type="STRING" id="31234.E3MLH4"/>
<proteinExistence type="predicted"/>
<evidence type="ECO:0000256" key="1">
    <source>
        <dbReference type="SAM" id="MobiDB-lite"/>
    </source>
</evidence>
<evidence type="ECO:0000313" key="2">
    <source>
        <dbReference type="EMBL" id="EFP04547.1"/>
    </source>
</evidence>
<name>E3MLH4_CAERE</name>
<gene>
    <name evidence="2" type="ORF">CRE_31188</name>
</gene>
<feature type="compositionally biased region" description="Basic and acidic residues" evidence="1">
    <location>
        <begin position="51"/>
        <end position="95"/>
    </location>
</feature>
<protein>
    <submittedName>
        <fullName evidence="2">Uncharacterized protein</fullName>
    </submittedName>
</protein>
<reference evidence="2" key="1">
    <citation type="submission" date="2007-07" db="EMBL/GenBank/DDBJ databases">
        <title>PCAP assembly of the Caenorhabditis remanei genome.</title>
        <authorList>
            <consortium name="The Caenorhabditis remanei Sequencing Consortium"/>
            <person name="Wilson R.K."/>
        </authorList>
    </citation>
    <scope>NUCLEOTIDE SEQUENCE [LARGE SCALE GENOMIC DNA]</scope>
    <source>
        <strain evidence="2">PB4641</strain>
    </source>
</reference>
<feature type="compositionally biased region" description="Basic residues" evidence="1">
    <location>
        <begin position="1"/>
        <end position="10"/>
    </location>
</feature>